<comment type="caution">
    <text evidence="18">The sequence shown here is derived from an EMBL/GenBank/DDBJ whole genome shotgun (WGS) entry which is preliminary data.</text>
</comment>
<sequence length="1491" mass="167270">MYDPEIYRHPISDYYNPYVLDAEIQAANTLFRCPVNSFFLHSLPRTLGLHAHPHIHPVEYENLQETNFTELQSVQALHPPALIRHDPIRYETENLLDPNLGTHVAFYPRTVYPTQVSQRSSDEDEHGEWCSPLEVSDEEGLRERAPCSTPDMGNKKKIRLYQFLLDLLRNGDMKDSIWWVDRDKGTFQFSSKHKEALAHRWGIQKGNRKKMTYQKMARALRNYGKTGEVKKIKKKLTYQFSDECNAKDIVSGDKYAITADGNKHSLSIKAVTHEDANIYAVISGGSKVKFELKVVSKPEAPAEAPVDGPKEPRVQPEQAPAAAATLDQSTAPGPDGPPAEDGHAPDTRQDLTGLFTEKPRSGEVTVAGQNITFVARVNAESLLKKPSVKWFKGKWMDLASKSGKHLQLKESYDRNSKVHTFEMQILSAKANFAGAYRCEVSSKDQFDSCNFTLAVHGESASGGGGLSLAALASTDGKEDSGEWTSVLYSKRGKWRLNVTFLDKAVHVHTEPEVDVWDILSKAPSSEYEKIAFQHGITDLRGMLKRLKKMKKEEKKSAAFLRKLDPAYQVTKGHKIKLAIEVANPDADVKWLKNGQEFHPTGRYIFESVGNMRYLTINNCSLADDAAYCCVVGEEKSTTELFVKEPPVVIVKSLEDQMVMKGDRVELECEVSEEGANVKWEKDGVELTRDESFKYRFKKDGCKHFLIINEATKEDCGHYKVKTNGGESMAELLVQEKELEIYQSIADLTVKAKDQALFKCEVSDENVRGTWYKNGAEVKPDTRINITHIGRIHKLTIDDVKPGDEGDYTFVPDGYAYSLSAKLNFLEVKIDYVPRQDPPKIHLDCMGRTAESTIVVVAGNKLRLDVPITGDPAPTVIWTKGEKSTTGPTIKYCVSLGGNWRDSTDQVCAHFIKLFTLQVVTEGDGRVHVESIKGHCIFTIEGAERQDEGIYSVVVRNLAGEDTADINVKVVDVPDPPQEVKILSVGEESCVVQWDPPLFDGGQPIIGYVLERKKKQSYRWMRLNFDPYHETTYEAKRMIEGVAYEMRVYAVNSIGMSRHSQASQPFVPVAPTSEPVGLCVDDISDTSIVLKWRPPERMGSVDLEGYGVEYCKEGTDDWLPAVQGLTDRTSLIIRNLTTGDKLQFRVRAYNMAGPSPAATLAQPVTIREIMQRPKILLPRNLRQTLIRRVGDTVNLAIPFQGKPRPKVTWSKNGEPLSSTFASVRNSEGDTILFIRKTEKKHSGKYDLQVQIENVEDTASVTLQVVDLPGPPEVLKIVDVWGFNVALEWKPPKDDGNCEITGYTVQKADKKTMEWFTVYDQYRRTHCVASDLIMGNEYVFRVFANNLVGSSQEPCSTKDSAYIQKTGTVYKPPTHKQHDLSEAPKFTSPLVNRSVIAGYNATLSCSVRGIPKPKVTWYKNKMDISNEAKYRMLSNHGVLTLEIRKPCPFDGGVYTCKAVNSSGEDTVECKLEVRPQIMKEDKKDERKETLAAA</sequence>
<dbReference type="FunFam" id="2.60.40.10:FF:000518">
    <property type="entry name" value="Myosin-binding protein C, cardiac-type"/>
    <property type="match status" value="1"/>
</dbReference>
<evidence type="ECO:0000256" key="12">
    <source>
        <dbReference type="RuleBase" id="RU004019"/>
    </source>
</evidence>
<evidence type="ECO:0000313" key="18">
    <source>
        <dbReference type="EMBL" id="TNM90971.1"/>
    </source>
</evidence>
<dbReference type="FunFam" id="2.60.40.10:FF:000031">
    <property type="entry name" value="Myosin-binding protein C, slow type"/>
    <property type="match status" value="1"/>
</dbReference>
<dbReference type="SMART" id="SM00060">
    <property type="entry name" value="FN3"/>
    <property type="match status" value="3"/>
</dbReference>
<dbReference type="Pfam" id="PF18362">
    <property type="entry name" value="THB"/>
    <property type="match status" value="1"/>
</dbReference>
<dbReference type="Gene3D" id="1.10.10.10">
    <property type="entry name" value="Winged helix-like DNA-binding domain superfamily/Winged helix DNA-binding domain"/>
    <property type="match status" value="1"/>
</dbReference>
<dbReference type="SMART" id="SM00408">
    <property type="entry name" value="IGc2"/>
    <property type="match status" value="5"/>
</dbReference>
<keyword evidence="5" id="KW-0130">Cell adhesion</keyword>
<dbReference type="SMART" id="SM00409">
    <property type="entry name" value="IG"/>
    <property type="match status" value="7"/>
</dbReference>
<dbReference type="GO" id="GO:0007155">
    <property type="term" value="P:cell adhesion"/>
    <property type="evidence" value="ECO:0007669"/>
    <property type="project" value="UniProtKB-KW"/>
</dbReference>
<dbReference type="SUPFAM" id="SSF48726">
    <property type="entry name" value="Immunoglobulin"/>
    <property type="match status" value="8"/>
</dbReference>
<dbReference type="PROSITE" id="PS00345">
    <property type="entry name" value="ETS_DOMAIN_1"/>
    <property type="match status" value="1"/>
</dbReference>
<reference evidence="18 19" key="1">
    <citation type="submission" date="2019-04" db="EMBL/GenBank/DDBJ databases">
        <title>The sequence and de novo assembly of Takifugu bimaculatus genome using PacBio and Hi-C technologies.</title>
        <authorList>
            <person name="Xu P."/>
            <person name="Liu B."/>
            <person name="Zhou Z."/>
        </authorList>
    </citation>
    <scope>NUCLEOTIDE SEQUENCE [LARGE SCALE GENOMIC DNA]</scope>
    <source>
        <strain evidence="18">TB-2018</strain>
        <tissue evidence="18">Muscle</tissue>
    </source>
</reference>
<keyword evidence="7" id="KW-0009">Actin-binding</keyword>
<dbReference type="InterPro" id="IPR036390">
    <property type="entry name" value="WH_DNA-bd_sf"/>
</dbReference>
<dbReference type="Pfam" id="PF00178">
    <property type="entry name" value="Ets"/>
    <property type="match status" value="1"/>
</dbReference>
<dbReference type="FunFam" id="2.60.40.10:FF:000062">
    <property type="entry name" value="Myosin-binding protein C, slow type"/>
    <property type="match status" value="1"/>
</dbReference>
<evidence type="ECO:0000256" key="3">
    <source>
        <dbReference type="ARBA" id="ARBA00022553"/>
    </source>
</evidence>
<dbReference type="EMBL" id="SWLE01000016">
    <property type="protein sequence ID" value="TNM90971.1"/>
    <property type="molecule type" value="Genomic_DNA"/>
</dbReference>
<dbReference type="PANTHER" id="PTHR13817">
    <property type="entry name" value="TITIN"/>
    <property type="match status" value="1"/>
</dbReference>
<dbReference type="FunFam" id="2.60.40.10:FF:000070">
    <property type="entry name" value="Myosin-binding protein C, slow type"/>
    <property type="match status" value="1"/>
</dbReference>
<dbReference type="SUPFAM" id="SSF49265">
    <property type="entry name" value="Fibronectin type III"/>
    <property type="match status" value="2"/>
</dbReference>
<name>A0A4Z2BEZ3_9TELE</name>
<dbReference type="GO" id="GO:0055010">
    <property type="term" value="P:ventricular cardiac muscle tissue morphogenesis"/>
    <property type="evidence" value="ECO:0007669"/>
    <property type="project" value="TreeGrafter"/>
</dbReference>
<evidence type="ECO:0000256" key="6">
    <source>
        <dbReference type="ARBA" id="ARBA00023179"/>
    </source>
</evidence>
<dbReference type="GO" id="GO:0005634">
    <property type="term" value="C:nucleus"/>
    <property type="evidence" value="ECO:0007669"/>
    <property type="project" value="UniProtKB-SubCell"/>
</dbReference>
<feature type="compositionally biased region" description="Basic and acidic residues" evidence="14">
    <location>
        <begin position="340"/>
        <end position="349"/>
    </location>
</feature>
<keyword evidence="8" id="KW-0393">Immunoglobulin domain</keyword>
<proteinExistence type="inferred from homology"/>
<feature type="domain" description="ETS" evidence="15">
    <location>
        <begin position="158"/>
        <end position="241"/>
    </location>
</feature>
<protein>
    <recommendedName>
        <fullName evidence="10">Myosin-binding protein C, cardiac-type</fullName>
    </recommendedName>
    <alternativeName>
        <fullName evidence="11">C-protein, cardiac muscle isoform</fullName>
    </alternativeName>
</protein>
<feature type="domain" description="Ig-like" evidence="16">
    <location>
        <begin position="1382"/>
        <end position="1470"/>
    </location>
</feature>
<dbReference type="GO" id="GO:0043565">
    <property type="term" value="F:sequence-specific DNA binding"/>
    <property type="evidence" value="ECO:0007669"/>
    <property type="project" value="InterPro"/>
</dbReference>
<dbReference type="InterPro" id="IPR003961">
    <property type="entry name" value="FN3_dom"/>
</dbReference>
<dbReference type="CDD" id="cd00063">
    <property type="entry name" value="FN3"/>
    <property type="match status" value="3"/>
</dbReference>
<evidence type="ECO:0000256" key="13">
    <source>
        <dbReference type="SAM" id="Coils"/>
    </source>
</evidence>
<feature type="domain" description="Fibronectin type-III" evidence="17">
    <location>
        <begin position="1075"/>
        <end position="1168"/>
    </location>
</feature>
<dbReference type="Proteomes" id="UP000516260">
    <property type="component" value="Chromosome 3"/>
</dbReference>
<evidence type="ECO:0000256" key="5">
    <source>
        <dbReference type="ARBA" id="ARBA00022889"/>
    </source>
</evidence>
<dbReference type="InterPro" id="IPR036179">
    <property type="entry name" value="Ig-like_dom_sf"/>
</dbReference>
<keyword evidence="4" id="KW-0677">Repeat</keyword>
<dbReference type="FunFam" id="2.60.40.10:FF:000081">
    <property type="entry name" value="Myosin-binding protein C, slow type"/>
    <property type="match status" value="1"/>
</dbReference>
<dbReference type="GO" id="GO:0031430">
    <property type="term" value="C:M band"/>
    <property type="evidence" value="ECO:0007669"/>
    <property type="project" value="TreeGrafter"/>
</dbReference>
<dbReference type="SUPFAM" id="SSF46785">
    <property type="entry name" value="Winged helix' DNA-binding domain"/>
    <property type="match status" value="1"/>
</dbReference>
<dbReference type="Pfam" id="PF07679">
    <property type="entry name" value="I-set"/>
    <property type="match status" value="6"/>
</dbReference>
<dbReference type="InterPro" id="IPR036116">
    <property type="entry name" value="FN3_sf"/>
</dbReference>
<dbReference type="FunFam" id="2.60.40.10:FF:000225">
    <property type="entry name" value="Myosin-binding protein C, cardiac-type"/>
    <property type="match status" value="1"/>
</dbReference>
<dbReference type="GO" id="GO:0032982">
    <property type="term" value="C:myosin filament"/>
    <property type="evidence" value="ECO:0007669"/>
    <property type="project" value="UniProtKB-KW"/>
</dbReference>
<keyword evidence="12" id="KW-0238">DNA-binding</keyword>
<feature type="domain" description="Ig-like" evidence="16">
    <location>
        <begin position="645"/>
        <end position="784"/>
    </location>
</feature>
<comment type="subcellular location">
    <subcellularLocation>
        <location evidence="12">Nucleus</location>
    </subcellularLocation>
</comment>
<dbReference type="GO" id="GO:0045214">
    <property type="term" value="P:sarcomere organization"/>
    <property type="evidence" value="ECO:0007669"/>
    <property type="project" value="TreeGrafter"/>
</dbReference>
<accession>A0A4Z2BEZ3</accession>
<keyword evidence="6" id="KW-0514">Muscle protein</keyword>
<evidence type="ECO:0000313" key="19">
    <source>
        <dbReference type="Proteomes" id="UP000516260"/>
    </source>
</evidence>
<dbReference type="InterPro" id="IPR000418">
    <property type="entry name" value="Ets_dom"/>
</dbReference>
<dbReference type="InterPro" id="IPR003598">
    <property type="entry name" value="Ig_sub2"/>
</dbReference>
<evidence type="ECO:0000256" key="10">
    <source>
        <dbReference type="ARBA" id="ARBA00044086"/>
    </source>
</evidence>
<feature type="domain" description="Fibronectin type-III" evidence="17">
    <location>
        <begin position="1269"/>
        <end position="1358"/>
    </location>
</feature>
<evidence type="ECO:0000259" key="16">
    <source>
        <dbReference type="PROSITE" id="PS50835"/>
    </source>
</evidence>
<dbReference type="PRINTS" id="PR00454">
    <property type="entry name" value="ETSDOMAIN"/>
</dbReference>
<feature type="domain" description="Ig-like" evidence="16">
    <location>
        <begin position="569"/>
        <end position="639"/>
    </location>
</feature>
<dbReference type="InterPro" id="IPR036388">
    <property type="entry name" value="WH-like_DNA-bd_sf"/>
</dbReference>
<evidence type="ECO:0000256" key="9">
    <source>
        <dbReference type="ARBA" id="ARBA00038352"/>
    </source>
</evidence>
<dbReference type="PANTHER" id="PTHR13817:SF20">
    <property type="entry name" value="MYOSIN-BINDING PROTEIN C, CARDIAC-TYPE"/>
    <property type="match status" value="1"/>
</dbReference>
<keyword evidence="2" id="KW-0787">Thick filament</keyword>
<gene>
    <name evidence="18" type="ORF">fugu_003260</name>
</gene>
<evidence type="ECO:0000259" key="15">
    <source>
        <dbReference type="PROSITE" id="PS50061"/>
    </source>
</evidence>
<dbReference type="PROSITE" id="PS50061">
    <property type="entry name" value="ETS_DOMAIN_3"/>
    <property type="match status" value="1"/>
</dbReference>
<keyword evidence="13" id="KW-0175">Coiled coil</keyword>
<dbReference type="InterPro" id="IPR003599">
    <property type="entry name" value="Ig_sub"/>
</dbReference>
<dbReference type="GO" id="GO:0032036">
    <property type="term" value="F:myosin heavy chain binding"/>
    <property type="evidence" value="ECO:0007669"/>
    <property type="project" value="TreeGrafter"/>
</dbReference>
<evidence type="ECO:0000256" key="8">
    <source>
        <dbReference type="ARBA" id="ARBA00023319"/>
    </source>
</evidence>
<evidence type="ECO:0000256" key="4">
    <source>
        <dbReference type="ARBA" id="ARBA00022737"/>
    </source>
</evidence>
<evidence type="ECO:0000256" key="2">
    <source>
        <dbReference type="ARBA" id="ARBA00022433"/>
    </source>
</evidence>
<evidence type="ECO:0000256" key="14">
    <source>
        <dbReference type="SAM" id="MobiDB-lite"/>
    </source>
</evidence>
<dbReference type="Pfam" id="PF00041">
    <property type="entry name" value="fn3"/>
    <property type="match status" value="3"/>
</dbReference>
<comment type="similarity">
    <text evidence="1 12">Belongs to the ETS family.</text>
</comment>
<keyword evidence="12" id="KW-0539">Nucleus</keyword>
<dbReference type="GO" id="GO:0003700">
    <property type="term" value="F:DNA-binding transcription factor activity"/>
    <property type="evidence" value="ECO:0007669"/>
    <property type="project" value="InterPro"/>
</dbReference>
<dbReference type="FunFam" id="2.60.40.10:FF:000060">
    <property type="entry name" value="Myosin-binding protein C, slow type"/>
    <property type="match status" value="1"/>
</dbReference>
<dbReference type="GO" id="GO:0003779">
    <property type="term" value="F:actin binding"/>
    <property type="evidence" value="ECO:0007669"/>
    <property type="project" value="UniProtKB-KW"/>
</dbReference>
<dbReference type="PROSITE" id="PS00346">
    <property type="entry name" value="ETS_DOMAIN_2"/>
    <property type="match status" value="1"/>
</dbReference>
<feature type="domain" description="Fibronectin type-III" evidence="17">
    <location>
        <begin position="975"/>
        <end position="1074"/>
    </location>
</feature>
<dbReference type="InterPro" id="IPR050964">
    <property type="entry name" value="Striated_Muscle_Regulatory"/>
</dbReference>
<dbReference type="CDD" id="cd00096">
    <property type="entry name" value="Ig"/>
    <property type="match status" value="1"/>
</dbReference>
<dbReference type="FunFam" id="2.60.40.10:FF:000111">
    <property type="entry name" value="Myosin-binding protein C, slow type"/>
    <property type="match status" value="1"/>
</dbReference>
<dbReference type="SMART" id="SM00413">
    <property type="entry name" value="ETS"/>
    <property type="match status" value="1"/>
</dbReference>
<evidence type="ECO:0000256" key="11">
    <source>
        <dbReference type="ARBA" id="ARBA00044215"/>
    </source>
</evidence>
<dbReference type="PROSITE" id="PS50835">
    <property type="entry name" value="IG_LIKE"/>
    <property type="match status" value="4"/>
</dbReference>
<keyword evidence="19" id="KW-1185">Reference proteome</keyword>
<dbReference type="FunFam" id="1.10.10.10:FF:000191">
    <property type="entry name" value="Transcription factor PU.1"/>
    <property type="match status" value="1"/>
</dbReference>
<feature type="coiled-coil region" evidence="13">
    <location>
        <begin position="536"/>
        <end position="563"/>
    </location>
</feature>
<organism evidence="18 19">
    <name type="scientific">Takifugu bimaculatus</name>
    <dbReference type="NCBI Taxonomy" id="433685"/>
    <lineage>
        <taxon>Eukaryota</taxon>
        <taxon>Metazoa</taxon>
        <taxon>Chordata</taxon>
        <taxon>Craniata</taxon>
        <taxon>Vertebrata</taxon>
        <taxon>Euteleostomi</taxon>
        <taxon>Actinopterygii</taxon>
        <taxon>Neopterygii</taxon>
        <taxon>Teleostei</taxon>
        <taxon>Neoteleostei</taxon>
        <taxon>Acanthomorphata</taxon>
        <taxon>Eupercaria</taxon>
        <taxon>Tetraodontiformes</taxon>
        <taxon>Tetradontoidea</taxon>
        <taxon>Tetraodontidae</taxon>
        <taxon>Takifugu</taxon>
    </lineage>
</organism>
<dbReference type="FunFam" id="2.60.40.10:FF:000326">
    <property type="entry name" value="Myosin-binding protein C, cardiac-type"/>
    <property type="match status" value="1"/>
</dbReference>
<dbReference type="InterPro" id="IPR013783">
    <property type="entry name" value="Ig-like_fold"/>
</dbReference>
<dbReference type="FunFam" id="2.60.40.10:FF:000085">
    <property type="entry name" value="Myosin-binding protein C, slow type"/>
    <property type="match status" value="1"/>
</dbReference>
<comment type="similarity">
    <text evidence="9">Belongs to the immunoglobulin superfamily. MyBP family.</text>
</comment>
<dbReference type="InterPro" id="IPR007110">
    <property type="entry name" value="Ig-like_dom"/>
</dbReference>
<evidence type="ECO:0000259" key="17">
    <source>
        <dbReference type="PROSITE" id="PS50853"/>
    </source>
</evidence>
<dbReference type="Gene3D" id="2.60.40.10">
    <property type="entry name" value="Immunoglobulins"/>
    <property type="match status" value="11"/>
</dbReference>
<keyword evidence="3" id="KW-0597">Phosphoprotein</keyword>
<dbReference type="PROSITE" id="PS50853">
    <property type="entry name" value="FN3"/>
    <property type="match status" value="3"/>
</dbReference>
<evidence type="ECO:0000256" key="1">
    <source>
        <dbReference type="ARBA" id="ARBA00005562"/>
    </source>
</evidence>
<evidence type="ECO:0000256" key="7">
    <source>
        <dbReference type="ARBA" id="ARBA00023203"/>
    </source>
</evidence>
<feature type="region of interest" description="Disordered" evidence="14">
    <location>
        <begin position="298"/>
        <end position="350"/>
    </location>
</feature>
<dbReference type="InterPro" id="IPR040849">
    <property type="entry name" value="MyBP-C_THB"/>
</dbReference>
<feature type="domain" description="Ig-like" evidence="16">
    <location>
        <begin position="1172"/>
        <end position="1260"/>
    </location>
</feature>
<dbReference type="InterPro" id="IPR013098">
    <property type="entry name" value="Ig_I-set"/>
</dbReference>